<dbReference type="InterPro" id="IPR050091">
    <property type="entry name" value="PKS_NRPS_Biosynth_Enz"/>
</dbReference>
<organism evidence="12 13">
    <name type="scientific">Alternaria tenuissima</name>
    <dbReference type="NCBI Taxonomy" id="119927"/>
    <lineage>
        <taxon>Eukaryota</taxon>
        <taxon>Fungi</taxon>
        <taxon>Dikarya</taxon>
        <taxon>Ascomycota</taxon>
        <taxon>Pezizomycotina</taxon>
        <taxon>Dothideomycetes</taxon>
        <taxon>Pleosporomycetidae</taxon>
        <taxon>Pleosporales</taxon>
        <taxon>Pleosporineae</taxon>
        <taxon>Pleosporaceae</taxon>
        <taxon>Alternaria</taxon>
        <taxon>Alternaria sect. Alternaria</taxon>
        <taxon>Alternaria alternata complex</taxon>
    </lineage>
</organism>
<proteinExistence type="predicted"/>
<evidence type="ECO:0000256" key="9">
    <source>
        <dbReference type="PROSITE-ProRule" id="PRU01363"/>
    </source>
</evidence>
<dbReference type="PROSITE" id="PS52019">
    <property type="entry name" value="PKS_MFAS_DH"/>
    <property type="match status" value="1"/>
</dbReference>
<dbReference type="CDD" id="cd00833">
    <property type="entry name" value="PKS"/>
    <property type="match status" value="1"/>
</dbReference>
<dbReference type="InterPro" id="IPR032821">
    <property type="entry name" value="PKS_assoc"/>
</dbReference>
<evidence type="ECO:0000256" key="8">
    <source>
        <dbReference type="ARBA" id="ARBA00038879"/>
    </source>
</evidence>
<dbReference type="Pfam" id="PF21089">
    <property type="entry name" value="PKS_DH_N"/>
    <property type="match status" value="1"/>
</dbReference>
<dbReference type="SUPFAM" id="SSF53901">
    <property type="entry name" value="Thiolase-like"/>
    <property type="match status" value="1"/>
</dbReference>
<dbReference type="InterPro" id="IPR036291">
    <property type="entry name" value="NAD(P)-bd_dom_sf"/>
</dbReference>
<keyword evidence="3" id="KW-0597">Phosphoprotein</keyword>
<dbReference type="InterPro" id="IPR020841">
    <property type="entry name" value="PKS_Beta-ketoAc_synthase_dom"/>
</dbReference>
<dbReference type="Pfam" id="PF00109">
    <property type="entry name" value="ketoacyl-synt"/>
    <property type="match status" value="1"/>
</dbReference>
<evidence type="ECO:0000256" key="4">
    <source>
        <dbReference type="ARBA" id="ARBA00022679"/>
    </source>
</evidence>
<dbReference type="EC" id="2.3.1.165" evidence="8"/>
<evidence type="ECO:0000259" key="10">
    <source>
        <dbReference type="PROSITE" id="PS52004"/>
    </source>
</evidence>
<keyword evidence="5" id="KW-0521">NADP</keyword>
<evidence type="ECO:0000256" key="1">
    <source>
        <dbReference type="ARBA" id="ARBA00004685"/>
    </source>
</evidence>
<evidence type="ECO:0000313" key="13">
    <source>
        <dbReference type="Proteomes" id="UP000293195"/>
    </source>
</evidence>
<evidence type="ECO:0000259" key="11">
    <source>
        <dbReference type="PROSITE" id="PS52019"/>
    </source>
</evidence>
<keyword evidence="13" id="KW-1185">Reference proteome</keyword>
<dbReference type="Gene3D" id="3.40.47.10">
    <property type="match status" value="1"/>
</dbReference>
<feature type="domain" description="PKS/mFAS DH" evidence="11">
    <location>
        <begin position="924"/>
        <end position="1208"/>
    </location>
</feature>
<dbReference type="InterPro" id="IPR014031">
    <property type="entry name" value="Ketoacyl_synth_C"/>
</dbReference>
<evidence type="ECO:0000256" key="5">
    <source>
        <dbReference type="ARBA" id="ARBA00022857"/>
    </source>
</evidence>
<keyword evidence="2" id="KW-0596">Phosphopantetheine</keyword>
<dbReference type="Proteomes" id="UP000293195">
    <property type="component" value="Unassembled WGS sequence"/>
</dbReference>
<keyword evidence="4" id="KW-0808">Transferase</keyword>
<dbReference type="Pfam" id="PF00698">
    <property type="entry name" value="Acyl_transf_1"/>
    <property type="match status" value="1"/>
</dbReference>
<dbReference type="Pfam" id="PF02801">
    <property type="entry name" value="Ketoacyl-synt_C"/>
    <property type="match status" value="1"/>
</dbReference>
<dbReference type="InterPro" id="IPR014030">
    <property type="entry name" value="Ketoacyl_synth_N"/>
</dbReference>
<dbReference type="InterPro" id="IPR018201">
    <property type="entry name" value="Ketoacyl_synth_AS"/>
</dbReference>
<dbReference type="InterPro" id="IPR016039">
    <property type="entry name" value="Thiolase-like"/>
</dbReference>
<dbReference type="EMBL" id="PDXF01000261">
    <property type="protein sequence ID" value="RYN82199.1"/>
    <property type="molecule type" value="Genomic_DNA"/>
</dbReference>
<evidence type="ECO:0000256" key="3">
    <source>
        <dbReference type="ARBA" id="ARBA00022553"/>
    </source>
</evidence>
<sequence length="1398" mass="150770">MSSHGMSDSCFTGFQCDDHHTDEVQSDPTSPSDIAIVGLSCRTAGGIDNLDTLWDFLLQKKHASGEIPPNRWEPWRQRSAHDAQIVGSITRKGYFLDDVEGFDAAFFGISPKEAEHMDPHQRLGLELAYEALQNAGLQTDRLAGSDTAVYIGVDSDDYSRTVMDDLPAIEAWSGIGTAHHGVSNRISYHFDLRGPSTAVDAACASSLVALHLARQAIMSGESTVAICGGVNVICAPGITHMLQKAGALTTEGVCRSFDAAASGYARGEGGAIIVLKRLSAAQEDNDNILAVLKSSASAQDGKTKGIMAPNGAAQADVARQALRRAGDIDPHTVNYVEAHATSTPLGDPTEIKAMAEVYGAGRSRKDPCYLGSIKPNVGHLEAAAGAISVVKTVLSVQKGVIAPQALLETLNTHIDWESSGLEVAREAREWPDDSVRRAAVCSYGYGGSVCHAIIEQAPPKRVRKSASRDKATVLLTLSARQKERLPIYAAWLADWLSAHGAFENTSAVARTLAQCRTAYDHRLCVDASSRECAIQSLCSYATGSENAGTTSGRVIRGAALKGVVWVFSGHGAQWPNMGQQLLLNSVFRNKLSELDLVFRREADFSSIEALQQGELGGSDKIQILTYAVHVGLASLLQAEGITPQAGLGHSVGEISAAVVAGCLTSEEGAVIVARRANLYTQVQGRGAMALVALPFEEVAADLGGRRDIVAAVKSSPSTCVVSGTRGEVGAYVHQLEDRGIETWRVNTDIAFHSPVLEKLLAPLRDSLQDALHPRPATLPIYSTSHPDPRTDALRDVRYWTHNTKAPVRFTDAVDAAAEDGFRVFLEVSTHTIVSHSVEETLKAQSLSECASFGVMSRNASSDRTIAKAVSQLYALGASVNFRSQLGDGPWSDRLPNTPWIHKPYWKMPPFGLRPAVQQHHVEKHTLLGGLVEIAGTDTSVWTTILDESTKPYPSTHRLGTTEIVPAAVYCNSLRDVAGAHHITDLQLRVPISITAESRELQVVLQGDAVQISSRVHVCKEASGDGGDGGDGRKHAWVEHCTARLARSGTAPYQHRHSIAAIRQRIPSLLSSSFAKEHLSSVGVSGMAFPWCVREHLGGHEEMLVQVDMPGDTNTLSGDAQSWAPLIDAATSISSCILSKNTTMCIVSGIDKVVFVSQGTPPKTGYLLIERRPEEKPQRVDVEILDIDGTRLCRLEGMQFTDLGVVSYTSPRVDPLLYRLTWVRPTLRETPLPMDNVILISADAHSIRYLQELTSRRLNACHVSSVLELEDRVRDVPSRSNMVVLYVPGRVREIRDVAGTAHAAVCETANILSTLVHSGTTAKLFVLLNGVLKPRCLGQVAYHSLYGFSRVAASEHPELWGGLIDHEGPAFPFLAFQCVQEESVIRVEDGQPHVARMAS</sequence>
<comment type="pathway">
    <text evidence="1">Mycotoxin biosynthesis.</text>
</comment>
<dbReference type="InterPro" id="IPR042104">
    <property type="entry name" value="PKS_dehydratase_sf"/>
</dbReference>
<comment type="caution">
    <text evidence="12">The sequence shown here is derived from an EMBL/GenBank/DDBJ whole genome shotgun (WGS) entry which is preliminary data.</text>
</comment>
<dbReference type="InterPro" id="IPR020807">
    <property type="entry name" value="PKS_DH"/>
</dbReference>
<keyword evidence="7" id="KW-0012">Acyltransferase</keyword>
<reference evidence="13" key="1">
    <citation type="journal article" date="2019" name="bioRxiv">
        <title>Genomics, evolutionary history and diagnostics of the Alternaria alternata species group including apple and Asian pear pathotypes.</title>
        <authorList>
            <person name="Armitage A.D."/>
            <person name="Cockerton H.M."/>
            <person name="Sreenivasaprasad S."/>
            <person name="Woodhall J.W."/>
            <person name="Lane C.R."/>
            <person name="Harrison R.J."/>
            <person name="Clarkson J.P."/>
        </authorList>
    </citation>
    <scope>NUCLEOTIDE SEQUENCE [LARGE SCALE GENOMIC DNA]</scope>
    <source>
        <strain evidence="13">FERA 635</strain>
    </source>
</reference>
<dbReference type="InterPro" id="IPR049552">
    <property type="entry name" value="PKS_DH_N"/>
</dbReference>
<dbReference type="InterPro" id="IPR049900">
    <property type="entry name" value="PKS_mFAS_DH"/>
</dbReference>
<dbReference type="InterPro" id="IPR001227">
    <property type="entry name" value="Ac_transferase_dom_sf"/>
</dbReference>
<dbReference type="PROSITE" id="PS52004">
    <property type="entry name" value="KS3_2"/>
    <property type="match status" value="1"/>
</dbReference>
<feature type="active site" description="Proton acceptor; for dehydratase activity" evidence="9">
    <location>
        <position position="956"/>
    </location>
</feature>
<dbReference type="InterPro" id="IPR016035">
    <property type="entry name" value="Acyl_Trfase/lysoPLipase"/>
</dbReference>
<dbReference type="Gene3D" id="3.40.366.10">
    <property type="entry name" value="Malonyl-Coenzyme A Acyl Carrier Protein, domain 2"/>
    <property type="match status" value="1"/>
</dbReference>
<feature type="non-terminal residue" evidence="12">
    <location>
        <position position="1398"/>
    </location>
</feature>
<dbReference type="Gene3D" id="3.30.70.3290">
    <property type="match status" value="1"/>
</dbReference>
<evidence type="ECO:0000256" key="7">
    <source>
        <dbReference type="ARBA" id="ARBA00023315"/>
    </source>
</evidence>
<dbReference type="SMART" id="SM00825">
    <property type="entry name" value="PKS_KS"/>
    <property type="match status" value="1"/>
</dbReference>
<feature type="domain" description="Ketosynthase family 3 (KS3)" evidence="10">
    <location>
        <begin position="31"/>
        <end position="456"/>
    </location>
</feature>
<dbReference type="SUPFAM" id="SSF52151">
    <property type="entry name" value="FabD/lysophospholipase-like"/>
    <property type="match status" value="1"/>
</dbReference>
<dbReference type="Gene3D" id="3.10.129.110">
    <property type="entry name" value="Polyketide synthase dehydratase"/>
    <property type="match status" value="1"/>
</dbReference>
<dbReference type="SMART" id="SM00827">
    <property type="entry name" value="PKS_AT"/>
    <property type="match status" value="1"/>
</dbReference>
<feature type="region of interest" description="N-terminal hotdog fold" evidence="9">
    <location>
        <begin position="924"/>
        <end position="1051"/>
    </location>
</feature>
<dbReference type="PANTHER" id="PTHR43775">
    <property type="entry name" value="FATTY ACID SYNTHASE"/>
    <property type="match status" value="1"/>
</dbReference>
<dbReference type="SUPFAM" id="SSF55048">
    <property type="entry name" value="Probable ACP-binding domain of malonyl-CoA ACP transacylase"/>
    <property type="match status" value="1"/>
</dbReference>
<feature type="region of interest" description="C-terminal hotdog fold" evidence="9">
    <location>
        <begin position="1066"/>
        <end position="1208"/>
    </location>
</feature>
<gene>
    <name evidence="12" type="ORF">AA0119_g13454</name>
</gene>
<evidence type="ECO:0000256" key="2">
    <source>
        <dbReference type="ARBA" id="ARBA00022450"/>
    </source>
</evidence>
<dbReference type="InterPro" id="IPR016036">
    <property type="entry name" value="Malonyl_transacylase_ACP-bd"/>
</dbReference>
<accession>A0ABY0FNL6</accession>
<keyword evidence="6" id="KW-0511">Multifunctional enzyme</keyword>
<feature type="active site" description="Proton donor; for dehydratase activity" evidence="9">
    <location>
        <position position="1127"/>
    </location>
</feature>
<dbReference type="SMART" id="SM00826">
    <property type="entry name" value="PKS_DH"/>
    <property type="match status" value="1"/>
</dbReference>
<dbReference type="PROSITE" id="PS00606">
    <property type="entry name" value="KS3_1"/>
    <property type="match status" value="1"/>
</dbReference>
<protein>
    <recommendedName>
        <fullName evidence="8">6-methylsalicylic acid synthase</fullName>
        <ecNumber evidence="8">2.3.1.165</ecNumber>
    </recommendedName>
</protein>
<evidence type="ECO:0000256" key="6">
    <source>
        <dbReference type="ARBA" id="ARBA00023268"/>
    </source>
</evidence>
<dbReference type="SUPFAM" id="SSF51735">
    <property type="entry name" value="NAD(P)-binding Rossmann-fold domains"/>
    <property type="match status" value="1"/>
</dbReference>
<dbReference type="InterPro" id="IPR014043">
    <property type="entry name" value="Acyl_transferase_dom"/>
</dbReference>
<dbReference type="PANTHER" id="PTHR43775:SF22">
    <property type="entry name" value="SYNTHASE, PUTATIVE (JCVI)-RELATED"/>
    <property type="match status" value="1"/>
</dbReference>
<name>A0ABY0FNL6_9PLEO</name>
<evidence type="ECO:0000313" key="12">
    <source>
        <dbReference type="EMBL" id="RYN82199.1"/>
    </source>
</evidence>
<dbReference type="Gene3D" id="3.40.50.11460">
    <property type="match status" value="1"/>
</dbReference>
<dbReference type="Pfam" id="PF16197">
    <property type="entry name" value="KAsynt_C_assoc"/>
    <property type="match status" value="1"/>
</dbReference>